<evidence type="ECO:0000256" key="2">
    <source>
        <dbReference type="SAM" id="MobiDB-lite"/>
    </source>
</evidence>
<dbReference type="InterPro" id="IPR050209">
    <property type="entry name" value="Rab_GTPases_membrane_traffic"/>
</dbReference>
<dbReference type="PROSITE" id="PS51419">
    <property type="entry name" value="RAB"/>
    <property type="match status" value="1"/>
</dbReference>
<keyword evidence="4" id="KW-1185">Reference proteome</keyword>
<dbReference type="SMART" id="SM00173">
    <property type="entry name" value="RAS"/>
    <property type="match status" value="1"/>
</dbReference>
<name>A0ABQ8X8T8_9EUKA</name>
<dbReference type="Gene3D" id="3.40.50.300">
    <property type="entry name" value="P-loop containing nucleotide triphosphate hydrolases"/>
    <property type="match status" value="1"/>
</dbReference>
<dbReference type="SUPFAM" id="SSF52540">
    <property type="entry name" value="P-loop containing nucleoside triphosphate hydrolases"/>
    <property type="match status" value="1"/>
</dbReference>
<dbReference type="Proteomes" id="UP001150062">
    <property type="component" value="Unassembled WGS sequence"/>
</dbReference>
<reference evidence="3" key="1">
    <citation type="submission" date="2022-08" db="EMBL/GenBank/DDBJ databases">
        <title>Novel sulfate-reducing endosymbionts in the free-living metamonad Anaeramoeba.</title>
        <authorList>
            <person name="Jerlstrom-Hultqvist J."/>
            <person name="Cepicka I."/>
            <person name="Gallot-Lavallee L."/>
            <person name="Salas-Leiva D."/>
            <person name="Curtis B.A."/>
            <person name="Zahonova K."/>
            <person name="Pipaliya S."/>
            <person name="Dacks J."/>
            <person name="Roger A.J."/>
        </authorList>
    </citation>
    <scope>NUCLEOTIDE SEQUENCE</scope>
    <source>
        <strain evidence="3">Schooner1</strain>
    </source>
</reference>
<dbReference type="Pfam" id="PF00071">
    <property type="entry name" value="Ras"/>
    <property type="match status" value="1"/>
</dbReference>
<dbReference type="PRINTS" id="PR00449">
    <property type="entry name" value="RASTRNSFRMNG"/>
</dbReference>
<sequence length="216" mass="24858">MTNQTNLVFKFTIVGAMGSGKSSLLRRFTQNKFVEECTHTIGVEFASRVVEIMNEEVKIQIWDTAGQERFRAISRSYFRGATCTFLVFDITRRSSYNQLETWLDEARNIIDPNSLIVVIGNKVDIENREISREEGEQFAKENELLYMETSAKSGEKVDDAFLSAANEVYKRVKNGALIIKKKEKKIRKVKPKINDYDESYSSSDEDYEQKKNQGCC</sequence>
<comment type="caution">
    <text evidence="3">The sequence shown here is derived from an EMBL/GenBank/DDBJ whole genome shotgun (WGS) entry which is preliminary data.</text>
</comment>
<comment type="similarity">
    <text evidence="1">Belongs to the small GTPase superfamily. Rab family.</text>
</comment>
<accession>A0ABQ8X8T8</accession>
<dbReference type="PROSITE" id="PS51421">
    <property type="entry name" value="RAS"/>
    <property type="match status" value="1"/>
</dbReference>
<evidence type="ECO:0000256" key="1">
    <source>
        <dbReference type="ARBA" id="ARBA00006270"/>
    </source>
</evidence>
<organism evidence="3 4">
    <name type="scientific">Anaeramoeba flamelloides</name>
    <dbReference type="NCBI Taxonomy" id="1746091"/>
    <lineage>
        <taxon>Eukaryota</taxon>
        <taxon>Metamonada</taxon>
        <taxon>Anaeramoebidae</taxon>
        <taxon>Anaeramoeba</taxon>
    </lineage>
</organism>
<evidence type="ECO:0000313" key="3">
    <source>
        <dbReference type="EMBL" id="KAJ6228033.1"/>
    </source>
</evidence>
<dbReference type="SMART" id="SM00176">
    <property type="entry name" value="RAN"/>
    <property type="match status" value="1"/>
</dbReference>
<dbReference type="CDD" id="cd00154">
    <property type="entry name" value="Rab"/>
    <property type="match status" value="1"/>
</dbReference>
<dbReference type="PANTHER" id="PTHR47979">
    <property type="entry name" value="DRAB11-RELATED"/>
    <property type="match status" value="1"/>
</dbReference>
<dbReference type="InterPro" id="IPR005225">
    <property type="entry name" value="Small_GTP-bd"/>
</dbReference>
<dbReference type="SMART" id="SM00175">
    <property type="entry name" value="RAB"/>
    <property type="match status" value="1"/>
</dbReference>
<protein>
    <submittedName>
        <fullName evidence="3">Rab2a</fullName>
    </submittedName>
</protein>
<proteinExistence type="inferred from homology"/>
<dbReference type="InterPro" id="IPR001806">
    <property type="entry name" value="Small_GTPase"/>
</dbReference>
<dbReference type="SMART" id="SM00174">
    <property type="entry name" value="RHO"/>
    <property type="match status" value="1"/>
</dbReference>
<feature type="region of interest" description="Disordered" evidence="2">
    <location>
        <begin position="195"/>
        <end position="216"/>
    </location>
</feature>
<evidence type="ECO:0000313" key="4">
    <source>
        <dbReference type="Proteomes" id="UP001150062"/>
    </source>
</evidence>
<dbReference type="PROSITE" id="PS51420">
    <property type="entry name" value="RHO"/>
    <property type="match status" value="1"/>
</dbReference>
<dbReference type="InterPro" id="IPR027417">
    <property type="entry name" value="P-loop_NTPase"/>
</dbReference>
<dbReference type="EMBL" id="JAOAOG010000330">
    <property type="protein sequence ID" value="KAJ6228033.1"/>
    <property type="molecule type" value="Genomic_DNA"/>
</dbReference>
<gene>
    <name evidence="3" type="ORF">M0813_09171</name>
</gene>
<dbReference type="NCBIfam" id="TIGR00231">
    <property type="entry name" value="small_GTP"/>
    <property type="match status" value="1"/>
</dbReference>